<proteinExistence type="predicted"/>
<dbReference type="Proteomes" id="UP000192761">
    <property type="component" value="Unassembled WGS sequence"/>
</dbReference>
<name>A0A1W1XXK7_9NEIS</name>
<organism evidence="2 3">
    <name type="scientific">Andreprevotia lacus DSM 23236</name>
    <dbReference type="NCBI Taxonomy" id="1121001"/>
    <lineage>
        <taxon>Bacteria</taxon>
        <taxon>Pseudomonadati</taxon>
        <taxon>Pseudomonadota</taxon>
        <taxon>Betaproteobacteria</taxon>
        <taxon>Neisseriales</taxon>
        <taxon>Chitinibacteraceae</taxon>
        <taxon>Andreprevotia</taxon>
    </lineage>
</organism>
<keyword evidence="3" id="KW-1185">Reference proteome</keyword>
<dbReference type="OrthoDB" id="8589347at2"/>
<protein>
    <recommendedName>
        <fullName evidence="4">5-bromo-4-chloroindolyl phosphate hydrolysis protein</fullName>
    </recommendedName>
</protein>
<reference evidence="2 3" key="1">
    <citation type="submission" date="2017-04" db="EMBL/GenBank/DDBJ databases">
        <authorList>
            <person name="Afonso C.L."/>
            <person name="Miller P.J."/>
            <person name="Scott M.A."/>
            <person name="Spackman E."/>
            <person name="Goraichik I."/>
            <person name="Dimitrov K.M."/>
            <person name="Suarez D.L."/>
            <person name="Swayne D.E."/>
        </authorList>
    </citation>
    <scope>NUCLEOTIDE SEQUENCE [LARGE SCALE GENOMIC DNA]</scope>
    <source>
        <strain evidence="2 3">DSM 23236</strain>
    </source>
</reference>
<dbReference type="EMBL" id="FWXD01000021">
    <property type="protein sequence ID" value="SMC28238.1"/>
    <property type="molecule type" value="Genomic_DNA"/>
</dbReference>
<feature type="transmembrane region" description="Helical" evidence="1">
    <location>
        <begin position="37"/>
        <end position="54"/>
    </location>
</feature>
<keyword evidence="1" id="KW-0812">Transmembrane</keyword>
<keyword evidence="1" id="KW-0472">Membrane</keyword>
<dbReference type="RefSeq" id="WP_084091969.1">
    <property type="nucleotide sequence ID" value="NZ_FWXD01000021.1"/>
</dbReference>
<evidence type="ECO:0008006" key="4">
    <source>
        <dbReference type="Google" id="ProtNLM"/>
    </source>
</evidence>
<gene>
    <name evidence="2" type="ORF">SAMN02745857_03173</name>
</gene>
<feature type="transmembrane region" description="Helical" evidence="1">
    <location>
        <begin position="7"/>
        <end position="31"/>
    </location>
</feature>
<sequence>MPLSTRLALFFYGTGNIVGCLCALSVLGLYLFGVIDAWWFAMTVAAYAFGWLVSPRSAQLASELPPQMPLLDMLDALIDSARRVLPAEAQQQLTGIRARVVELLPRLESASLPLPARMELDNVVRRDLAGTIANYAALPASFAALHPIRDGKTAKQLLQEQLVLLDREVAEIGEDIFSEDASKLAAHGDYLRSKFQPVNFLNHGQ</sequence>
<dbReference type="STRING" id="1121001.SAMN02745857_03173"/>
<accession>A0A1W1XXK7</accession>
<evidence type="ECO:0000313" key="3">
    <source>
        <dbReference type="Proteomes" id="UP000192761"/>
    </source>
</evidence>
<keyword evidence="1" id="KW-1133">Transmembrane helix</keyword>
<evidence type="ECO:0000256" key="1">
    <source>
        <dbReference type="SAM" id="Phobius"/>
    </source>
</evidence>
<dbReference type="AlphaFoldDB" id="A0A1W1XXK7"/>
<evidence type="ECO:0000313" key="2">
    <source>
        <dbReference type="EMBL" id="SMC28238.1"/>
    </source>
</evidence>